<evidence type="ECO:0000256" key="9">
    <source>
        <dbReference type="HAMAP-Rule" id="MF_00422"/>
    </source>
</evidence>
<evidence type="ECO:0000313" key="11">
    <source>
        <dbReference type="EMBL" id="NJB65365.1"/>
    </source>
</evidence>
<comment type="subcellular location">
    <subcellularLocation>
        <location evidence="1">Membrane</location>
    </subcellularLocation>
</comment>
<keyword evidence="4 9" id="KW-0812">Transmembrane</keyword>
<dbReference type="GO" id="GO:0006605">
    <property type="term" value="P:protein targeting"/>
    <property type="evidence" value="ECO:0007669"/>
    <property type="project" value="UniProtKB-UniRule"/>
</dbReference>
<dbReference type="AlphaFoldDB" id="A0A1U9K0F6"/>
<dbReference type="Proteomes" id="UP000783934">
    <property type="component" value="Unassembled WGS sequence"/>
</dbReference>
<keyword evidence="6 9" id="KW-1133">Transmembrane helix</keyword>
<evidence type="ECO:0000313" key="12">
    <source>
        <dbReference type="Proteomes" id="UP000189369"/>
    </source>
</evidence>
<evidence type="ECO:0000256" key="7">
    <source>
        <dbReference type="ARBA" id="ARBA00023010"/>
    </source>
</evidence>
<dbReference type="PANTHER" id="PTHR33910">
    <property type="entry name" value="PROTEIN TRANSLOCASE SUBUNIT SECE"/>
    <property type="match status" value="1"/>
</dbReference>
<accession>A0A1U9K0F6</accession>
<dbReference type="PANTHER" id="PTHR33910:SF1">
    <property type="entry name" value="PROTEIN TRANSLOCASE SUBUNIT SECE"/>
    <property type="match status" value="1"/>
</dbReference>
<evidence type="ECO:0000256" key="3">
    <source>
        <dbReference type="ARBA" id="ARBA00022475"/>
    </source>
</evidence>
<keyword evidence="5 9" id="KW-0653">Protein transport</keyword>
<feature type="transmembrane region" description="Helical" evidence="9">
    <location>
        <begin position="18"/>
        <end position="35"/>
    </location>
</feature>
<dbReference type="PRINTS" id="PR01650">
    <property type="entry name" value="SECETRNLCASE"/>
</dbReference>
<keyword evidence="13" id="KW-1185">Reference proteome</keyword>
<dbReference type="Pfam" id="PF00584">
    <property type="entry name" value="SecE"/>
    <property type="match status" value="1"/>
</dbReference>
<evidence type="ECO:0000256" key="8">
    <source>
        <dbReference type="ARBA" id="ARBA00023136"/>
    </source>
</evidence>
<reference evidence="10 12" key="1">
    <citation type="submission" date="2017-01" db="EMBL/GenBank/DDBJ databases">
        <title>Complete Genome Sequence of Paenalcaligenes hominis, Isolated from a paraplegic Patient with neurogenic bladder.</title>
        <authorList>
            <person name="Mukhopadhyay R."/>
            <person name="Joaquin J."/>
            <person name="Hogue R."/>
            <person name="Kilaru A."/>
            <person name="Jospin G."/>
            <person name="Mars K."/>
            <person name="Eisen J.A."/>
            <person name="Chaturvedi V."/>
        </authorList>
    </citation>
    <scope>NUCLEOTIDE SEQUENCE [LARGE SCALE GENOMIC DNA]</scope>
    <source>
        <strain evidence="10 12">15S00501</strain>
    </source>
</reference>
<keyword evidence="8 9" id="KW-0472">Membrane</keyword>
<dbReference type="GO" id="GO:0009306">
    <property type="term" value="P:protein secretion"/>
    <property type="evidence" value="ECO:0007669"/>
    <property type="project" value="UniProtKB-UniRule"/>
</dbReference>
<evidence type="ECO:0000313" key="10">
    <source>
        <dbReference type="EMBL" id="AQS51543.1"/>
    </source>
</evidence>
<dbReference type="KEGG" id="phn:PAEH1_08175"/>
<protein>
    <recommendedName>
        <fullName evidence="9">Protein translocase subunit SecE</fullName>
    </recommendedName>
</protein>
<comment type="function">
    <text evidence="9">Essential subunit of the Sec protein translocation channel SecYEG. Clamps together the 2 halves of SecY. May contact the channel plug during translocation.</text>
</comment>
<sequence>MSNTNVETVNRGPDRVKLGLAIVVLAAGIVGYSLLETQPGIVRVGVFLASVIAAAFIAWTSETGKRAVGYLKDSYYEVKRVHWPSRKETTQMTAIVFAFVAVMAVLLWVIDRGLEWVIYGLLLGWK</sequence>
<dbReference type="NCBIfam" id="TIGR00964">
    <property type="entry name" value="secE_bact"/>
    <property type="match status" value="1"/>
</dbReference>
<reference evidence="11 13" key="2">
    <citation type="submission" date="2020-03" db="EMBL/GenBank/DDBJ databases">
        <title>Genomic Encyclopedia of Type Strains, Phase IV (KMG-IV): sequencing the most valuable type-strain genomes for metagenomic binning, comparative biology and taxonomic classification.</title>
        <authorList>
            <person name="Goeker M."/>
        </authorList>
    </citation>
    <scope>NUCLEOTIDE SEQUENCE [LARGE SCALE GENOMIC DNA]</scope>
    <source>
        <strain evidence="11 13">DSM 26613</strain>
    </source>
</reference>
<dbReference type="GO" id="GO:0065002">
    <property type="term" value="P:intracellular protein transmembrane transport"/>
    <property type="evidence" value="ECO:0007669"/>
    <property type="project" value="UniProtKB-UniRule"/>
</dbReference>
<dbReference type="InterPro" id="IPR001901">
    <property type="entry name" value="Translocase_SecE/Sec61-g"/>
</dbReference>
<comment type="subunit">
    <text evidence="9">Component of the Sec protein translocase complex. Heterotrimer consisting of SecY, SecE and SecG subunits. The heterotrimers can form oligomers, although 1 heterotrimer is thought to be able to translocate proteins. Interacts with the ribosome. Interacts with SecDF, and other proteins may be involved. Interacts with SecA.</text>
</comment>
<dbReference type="InterPro" id="IPR038379">
    <property type="entry name" value="SecE_sf"/>
</dbReference>
<organism evidence="10 12">
    <name type="scientific">Paenalcaligenes hominis</name>
    <dbReference type="NCBI Taxonomy" id="643674"/>
    <lineage>
        <taxon>Bacteria</taxon>
        <taxon>Pseudomonadati</taxon>
        <taxon>Pseudomonadota</taxon>
        <taxon>Betaproteobacteria</taxon>
        <taxon>Burkholderiales</taxon>
        <taxon>Alcaligenaceae</taxon>
        <taxon>Paenalcaligenes</taxon>
    </lineage>
</organism>
<feature type="transmembrane region" description="Helical" evidence="9">
    <location>
        <begin position="92"/>
        <end position="110"/>
    </location>
</feature>
<dbReference type="GO" id="GO:0005886">
    <property type="term" value="C:plasma membrane"/>
    <property type="evidence" value="ECO:0007669"/>
    <property type="project" value="UniProtKB-UniRule"/>
</dbReference>
<dbReference type="InterPro" id="IPR005807">
    <property type="entry name" value="SecE_bac"/>
</dbReference>
<dbReference type="HAMAP" id="MF_00422">
    <property type="entry name" value="SecE"/>
    <property type="match status" value="1"/>
</dbReference>
<keyword evidence="7 9" id="KW-0811">Translocation</keyword>
<feature type="transmembrane region" description="Helical" evidence="9">
    <location>
        <begin position="41"/>
        <end position="59"/>
    </location>
</feature>
<evidence type="ECO:0000256" key="6">
    <source>
        <dbReference type="ARBA" id="ARBA00022989"/>
    </source>
</evidence>
<dbReference type="GO" id="GO:0043952">
    <property type="term" value="P:protein transport by the Sec complex"/>
    <property type="evidence" value="ECO:0007669"/>
    <property type="project" value="UniProtKB-UniRule"/>
</dbReference>
<evidence type="ECO:0000256" key="1">
    <source>
        <dbReference type="ARBA" id="ARBA00004370"/>
    </source>
</evidence>
<name>A0A1U9K0F6_9BURK</name>
<evidence type="ECO:0000313" key="13">
    <source>
        <dbReference type="Proteomes" id="UP000783934"/>
    </source>
</evidence>
<dbReference type="STRING" id="643674.PAEH1_08175"/>
<dbReference type="RefSeq" id="WP_077734115.1">
    <property type="nucleotide sequence ID" value="NZ_BMCQ01000011.1"/>
</dbReference>
<dbReference type="GO" id="GO:0008320">
    <property type="term" value="F:protein transmembrane transporter activity"/>
    <property type="evidence" value="ECO:0007669"/>
    <property type="project" value="UniProtKB-UniRule"/>
</dbReference>
<evidence type="ECO:0000256" key="2">
    <source>
        <dbReference type="ARBA" id="ARBA00022448"/>
    </source>
</evidence>
<dbReference type="Proteomes" id="UP000189369">
    <property type="component" value="Chromosome"/>
</dbReference>
<keyword evidence="3 9" id="KW-1003">Cell membrane</keyword>
<comment type="similarity">
    <text evidence="9">Belongs to the SecE/SEC61-gamma family.</text>
</comment>
<dbReference type="NCBIfam" id="NF004371">
    <property type="entry name" value="PRK05740.1-1"/>
    <property type="match status" value="1"/>
</dbReference>
<dbReference type="EMBL" id="CP019697">
    <property type="protein sequence ID" value="AQS51543.1"/>
    <property type="molecule type" value="Genomic_DNA"/>
</dbReference>
<keyword evidence="2 9" id="KW-0813">Transport</keyword>
<dbReference type="Gene3D" id="1.20.5.1030">
    <property type="entry name" value="Preprotein translocase secy subunit"/>
    <property type="match status" value="1"/>
</dbReference>
<comment type="caution">
    <text evidence="9">Lacks conserved residue(s) required for the propagation of feature annotation.</text>
</comment>
<evidence type="ECO:0000256" key="5">
    <source>
        <dbReference type="ARBA" id="ARBA00022927"/>
    </source>
</evidence>
<dbReference type="EMBL" id="JAATIZ010000003">
    <property type="protein sequence ID" value="NJB65365.1"/>
    <property type="molecule type" value="Genomic_DNA"/>
</dbReference>
<evidence type="ECO:0000256" key="4">
    <source>
        <dbReference type="ARBA" id="ARBA00022692"/>
    </source>
</evidence>
<proteinExistence type="inferred from homology"/>
<dbReference type="OrthoDB" id="9806365at2"/>
<gene>
    <name evidence="9" type="primary">secE</name>
    <name evidence="11" type="ORF">GGR41_001614</name>
    <name evidence="10" type="ORF">PAEH1_08175</name>
</gene>